<dbReference type="InterPro" id="IPR001789">
    <property type="entry name" value="Sig_transdc_resp-reg_receiver"/>
</dbReference>
<keyword evidence="3" id="KW-0804">Transcription</keyword>
<feature type="domain" description="Response regulatory" evidence="6">
    <location>
        <begin position="2"/>
        <end position="115"/>
    </location>
</feature>
<evidence type="ECO:0000256" key="5">
    <source>
        <dbReference type="PROSITE-ProRule" id="PRU01091"/>
    </source>
</evidence>
<dbReference type="GO" id="GO:0032993">
    <property type="term" value="C:protein-DNA complex"/>
    <property type="evidence" value="ECO:0007669"/>
    <property type="project" value="TreeGrafter"/>
</dbReference>
<dbReference type="GO" id="GO:0000976">
    <property type="term" value="F:transcription cis-regulatory region binding"/>
    <property type="evidence" value="ECO:0007669"/>
    <property type="project" value="TreeGrafter"/>
</dbReference>
<dbReference type="RefSeq" id="WP_109236893.1">
    <property type="nucleotide sequence ID" value="NZ_BMXZ01000008.1"/>
</dbReference>
<dbReference type="InterPro" id="IPR016032">
    <property type="entry name" value="Sig_transdc_resp-reg_C-effctor"/>
</dbReference>
<dbReference type="Gene3D" id="3.40.50.2300">
    <property type="match status" value="1"/>
</dbReference>
<dbReference type="PROSITE" id="PS51755">
    <property type="entry name" value="OMPR_PHOB"/>
    <property type="match status" value="1"/>
</dbReference>
<evidence type="ECO:0000256" key="3">
    <source>
        <dbReference type="ARBA" id="ARBA00023163"/>
    </source>
</evidence>
<dbReference type="PANTHER" id="PTHR48111">
    <property type="entry name" value="REGULATOR OF RPOS"/>
    <property type="match status" value="1"/>
</dbReference>
<dbReference type="Gene3D" id="1.10.10.10">
    <property type="entry name" value="Winged helix-like DNA-binding domain superfamily/Winged helix DNA-binding domain"/>
    <property type="match status" value="1"/>
</dbReference>
<evidence type="ECO:0000313" key="9">
    <source>
        <dbReference type="Proteomes" id="UP000244948"/>
    </source>
</evidence>
<dbReference type="SUPFAM" id="SSF52172">
    <property type="entry name" value="CheY-like"/>
    <property type="match status" value="1"/>
</dbReference>
<evidence type="ECO:0000259" key="6">
    <source>
        <dbReference type="PROSITE" id="PS50110"/>
    </source>
</evidence>
<keyword evidence="1" id="KW-0805">Transcription regulation</keyword>
<comment type="caution">
    <text evidence="8">The sequence shown here is derived from an EMBL/GenBank/DDBJ whole genome shotgun (WGS) entry which is preliminary data.</text>
</comment>
<feature type="domain" description="OmpR/PhoB-type" evidence="7">
    <location>
        <begin position="123"/>
        <end position="217"/>
    </location>
</feature>
<dbReference type="GO" id="GO:0005829">
    <property type="term" value="C:cytosol"/>
    <property type="evidence" value="ECO:0007669"/>
    <property type="project" value="TreeGrafter"/>
</dbReference>
<dbReference type="Gene3D" id="6.10.250.690">
    <property type="match status" value="1"/>
</dbReference>
<dbReference type="AlphaFoldDB" id="A0A2U2AHU1"/>
<gene>
    <name evidence="8" type="ORF">DC082_10310</name>
</gene>
<dbReference type="SMART" id="SM00862">
    <property type="entry name" value="Trans_reg_C"/>
    <property type="match status" value="1"/>
</dbReference>
<dbReference type="PROSITE" id="PS50110">
    <property type="entry name" value="RESPONSE_REGULATORY"/>
    <property type="match status" value="1"/>
</dbReference>
<evidence type="ECO:0000259" key="7">
    <source>
        <dbReference type="PROSITE" id="PS51755"/>
    </source>
</evidence>
<dbReference type="GO" id="GO:0000156">
    <property type="term" value="F:phosphorelay response regulator activity"/>
    <property type="evidence" value="ECO:0007669"/>
    <property type="project" value="TreeGrafter"/>
</dbReference>
<proteinExistence type="predicted"/>
<dbReference type="SMART" id="SM00448">
    <property type="entry name" value="REC"/>
    <property type="match status" value="1"/>
</dbReference>
<dbReference type="InterPro" id="IPR036388">
    <property type="entry name" value="WH-like_DNA-bd_sf"/>
</dbReference>
<reference evidence="8 9" key="1">
    <citation type="journal article" date="2018" name="Genome Announc.">
        <title>Ignatzschineria cameli sp. nov., isolated from necrotic foot tissue of dromedaries (Camelus dromedarius) and associated maggots (Wohlfahrtia species) in Dubai.</title>
        <authorList>
            <person name="Tsang C.C."/>
            <person name="Tang J.Y."/>
            <person name="Fong J.Y."/>
            <person name="Kinne J."/>
            <person name="Lee H.H."/>
            <person name="Joseph M."/>
            <person name="Jose S."/>
            <person name="Schuster R.K."/>
            <person name="Tang Y."/>
            <person name="Sivakumar S."/>
            <person name="Chen J.H."/>
            <person name="Teng J.L."/>
            <person name="Lau S.K."/>
            <person name="Wernery U."/>
            <person name="Woo P.C."/>
        </authorList>
    </citation>
    <scope>NUCLEOTIDE SEQUENCE [LARGE SCALE GENOMIC DNA]</scope>
    <source>
        <strain evidence="8 9">KCTC 22643</strain>
    </source>
</reference>
<evidence type="ECO:0000256" key="4">
    <source>
        <dbReference type="PROSITE-ProRule" id="PRU00169"/>
    </source>
</evidence>
<dbReference type="InterPro" id="IPR001867">
    <property type="entry name" value="OmpR/PhoB-type_DNA-bd"/>
</dbReference>
<dbReference type="EMBL" id="QEWR01000009">
    <property type="protein sequence ID" value="PWD82200.1"/>
    <property type="molecule type" value="Genomic_DNA"/>
</dbReference>
<dbReference type="GO" id="GO:0006355">
    <property type="term" value="P:regulation of DNA-templated transcription"/>
    <property type="evidence" value="ECO:0007669"/>
    <property type="project" value="InterPro"/>
</dbReference>
<keyword evidence="4" id="KW-0597">Phosphoprotein</keyword>
<dbReference type="CDD" id="cd17624">
    <property type="entry name" value="REC_OmpR_PmrA-like"/>
    <property type="match status" value="1"/>
</dbReference>
<feature type="DNA-binding region" description="OmpR/PhoB-type" evidence="5">
    <location>
        <begin position="123"/>
        <end position="217"/>
    </location>
</feature>
<evidence type="ECO:0000256" key="1">
    <source>
        <dbReference type="ARBA" id="ARBA00023015"/>
    </source>
</evidence>
<dbReference type="PANTHER" id="PTHR48111:SF67">
    <property type="entry name" value="TRANSCRIPTIONAL REGULATORY PROTEIN TCTD"/>
    <property type="match status" value="1"/>
</dbReference>
<evidence type="ECO:0000313" key="8">
    <source>
        <dbReference type="EMBL" id="PWD82200.1"/>
    </source>
</evidence>
<dbReference type="InterPro" id="IPR039420">
    <property type="entry name" value="WalR-like"/>
</dbReference>
<dbReference type="Proteomes" id="UP000244948">
    <property type="component" value="Unassembled WGS sequence"/>
</dbReference>
<keyword evidence="2 5" id="KW-0238">DNA-binding</keyword>
<dbReference type="Pfam" id="PF00072">
    <property type="entry name" value="Response_reg"/>
    <property type="match status" value="1"/>
</dbReference>
<dbReference type="Pfam" id="PF00486">
    <property type="entry name" value="Trans_reg_C"/>
    <property type="match status" value="1"/>
</dbReference>
<dbReference type="CDD" id="cd00383">
    <property type="entry name" value="trans_reg_C"/>
    <property type="match status" value="1"/>
</dbReference>
<sequence length="218" mass="24693">MKILLVEDDRSLGETLQKWLEMDGYVVDWVMDGVSAQNVLIDTYDSVLLDRGLPGASGDIVLKKLREKGESIPIIMITAQDSIADRIEGLDLGADDYLVKPFDLEELSARIRALSRRSARKLQALFEHRDVILDPTTKSVTRNGESISLTAKEYAVLHTLMQNPTQIFTREQLEDKLYAWGNEVESNAIEVHIHHLRKKLGNDFIKTRRNLGYTLGSE</sequence>
<dbReference type="InterPro" id="IPR011006">
    <property type="entry name" value="CheY-like_superfamily"/>
</dbReference>
<feature type="modified residue" description="4-aspartylphosphate" evidence="4">
    <location>
        <position position="50"/>
    </location>
</feature>
<evidence type="ECO:0000256" key="2">
    <source>
        <dbReference type="ARBA" id="ARBA00023125"/>
    </source>
</evidence>
<dbReference type="SUPFAM" id="SSF46894">
    <property type="entry name" value="C-terminal effector domain of the bipartite response regulators"/>
    <property type="match status" value="1"/>
</dbReference>
<protein>
    <submittedName>
        <fullName evidence="8">DNA-binding response regulator</fullName>
    </submittedName>
</protein>
<organism evidence="8 9">
    <name type="scientific">Ignatzschineria indica</name>
    <dbReference type="NCBI Taxonomy" id="472583"/>
    <lineage>
        <taxon>Bacteria</taxon>
        <taxon>Pseudomonadati</taxon>
        <taxon>Pseudomonadota</taxon>
        <taxon>Gammaproteobacteria</taxon>
        <taxon>Cardiobacteriales</taxon>
        <taxon>Ignatzschineriaceae</taxon>
        <taxon>Ignatzschineria</taxon>
    </lineage>
</organism>
<keyword evidence="9" id="KW-1185">Reference proteome</keyword>
<name>A0A2U2AHU1_9GAMM</name>
<accession>A0A2U2AHU1</accession>